<sequence length="55" mass="5663">SNACGGGDWYASAIDHRGDCRPRLFTSITSPSSADIDTLTTTGCAPSEDSGRTLA</sequence>
<dbReference type="AlphaFoldDB" id="A0AAQ4EUL3"/>
<keyword evidence="3" id="KW-1185">Reference proteome</keyword>
<reference evidence="2 3" key="1">
    <citation type="journal article" date="2023" name="Arcadia Sci">
        <title>De novo assembly of a long-read Amblyomma americanum tick genome.</title>
        <authorList>
            <person name="Chou S."/>
            <person name="Poskanzer K.E."/>
            <person name="Rollins M."/>
            <person name="Thuy-Boun P.S."/>
        </authorList>
    </citation>
    <scope>NUCLEOTIDE SEQUENCE [LARGE SCALE GENOMIC DNA]</scope>
    <source>
        <strain evidence="2">F_SG_1</strain>
        <tissue evidence="2">Salivary glands</tissue>
    </source>
</reference>
<evidence type="ECO:0000313" key="3">
    <source>
        <dbReference type="Proteomes" id="UP001321473"/>
    </source>
</evidence>
<gene>
    <name evidence="2" type="ORF">V5799_020249</name>
</gene>
<accession>A0AAQ4EUL3</accession>
<feature type="compositionally biased region" description="Polar residues" evidence="1">
    <location>
        <begin position="31"/>
        <end position="44"/>
    </location>
</feature>
<dbReference type="EMBL" id="JARKHS020010790">
    <property type="protein sequence ID" value="KAK8778410.1"/>
    <property type="molecule type" value="Genomic_DNA"/>
</dbReference>
<dbReference type="Proteomes" id="UP001321473">
    <property type="component" value="Unassembled WGS sequence"/>
</dbReference>
<evidence type="ECO:0000256" key="1">
    <source>
        <dbReference type="SAM" id="MobiDB-lite"/>
    </source>
</evidence>
<comment type="caution">
    <text evidence="2">The sequence shown here is derived from an EMBL/GenBank/DDBJ whole genome shotgun (WGS) entry which is preliminary data.</text>
</comment>
<feature type="non-terminal residue" evidence="2">
    <location>
        <position position="1"/>
    </location>
</feature>
<protein>
    <submittedName>
        <fullName evidence="2">Uncharacterized protein</fullName>
    </submittedName>
</protein>
<organism evidence="2 3">
    <name type="scientific">Amblyomma americanum</name>
    <name type="common">Lone star tick</name>
    <dbReference type="NCBI Taxonomy" id="6943"/>
    <lineage>
        <taxon>Eukaryota</taxon>
        <taxon>Metazoa</taxon>
        <taxon>Ecdysozoa</taxon>
        <taxon>Arthropoda</taxon>
        <taxon>Chelicerata</taxon>
        <taxon>Arachnida</taxon>
        <taxon>Acari</taxon>
        <taxon>Parasitiformes</taxon>
        <taxon>Ixodida</taxon>
        <taxon>Ixodoidea</taxon>
        <taxon>Ixodidae</taxon>
        <taxon>Amblyomminae</taxon>
        <taxon>Amblyomma</taxon>
    </lineage>
</organism>
<feature type="region of interest" description="Disordered" evidence="1">
    <location>
        <begin position="31"/>
        <end position="55"/>
    </location>
</feature>
<name>A0AAQ4EUL3_AMBAM</name>
<evidence type="ECO:0000313" key="2">
    <source>
        <dbReference type="EMBL" id="KAK8778410.1"/>
    </source>
</evidence>
<proteinExistence type="predicted"/>